<dbReference type="PANTHER" id="PTHR21240:SF28">
    <property type="entry name" value="ISO-OROTATE DECARBOXYLASE (EUROFUNG)"/>
    <property type="match status" value="1"/>
</dbReference>
<dbReference type="GO" id="GO:0016831">
    <property type="term" value="F:carboxy-lyase activity"/>
    <property type="evidence" value="ECO:0007669"/>
    <property type="project" value="InterPro"/>
</dbReference>
<dbReference type="Gene3D" id="3.20.20.140">
    <property type="entry name" value="Metal-dependent hydrolases"/>
    <property type="match status" value="1"/>
</dbReference>
<protein>
    <submittedName>
        <fullName evidence="2">Amidohydrolase family protein</fullName>
    </submittedName>
</protein>
<gene>
    <name evidence="2" type="ORF">GLE_2510</name>
</gene>
<dbReference type="AlphaFoldDB" id="A0A0S2DHG5"/>
<dbReference type="PATRIC" id="fig|69.6.peg.2473"/>
<reference evidence="2 3" key="1">
    <citation type="submission" date="2015-11" db="EMBL/GenBank/DDBJ databases">
        <title>Genome sequences of Lysobacter enzymogenes strain C3 and Lysobacter antibioticus ATCC 29479.</title>
        <authorList>
            <person name="Kobayashi D.Y."/>
        </authorList>
    </citation>
    <scope>NUCLEOTIDE SEQUENCE [LARGE SCALE GENOMIC DNA]</scope>
    <source>
        <strain evidence="2 3">C3</strain>
    </source>
</reference>
<dbReference type="SUPFAM" id="SSF51556">
    <property type="entry name" value="Metallo-dependent hydrolases"/>
    <property type="match status" value="1"/>
</dbReference>
<dbReference type="STRING" id="69.GLE_2510"/>
<name>A0A0S2DHG5_LYSEN</name>
<dbReference type="Pfam" id="PF04909">
    <property type="entry name" value="Amidohydro_2"/>
    <property type="match status" value="1"/>
</dbReference>
<feature type="domain" description="Amidohydrolase-related" evidence="1">
    <location>
        <begin position="125"/>
        <end position="380"/>
    </location>
</feature>
<dbReference type="PANTHER" id="PTHR21240">
    <property type="entry name" value="2-AMINO-3-CARBOXYLMUCONATE-6-SEMIALDEHYDE DECARBOXYLASE"/>
    <property type="match status" value="1"/>
</dbReference>
<proteinExistence type="predicted"/>
<evidence type="ECO:0000259" key="1">
    <source>
        <dbReference type="Pfam" id="PF04909"/>
    </source>
</evidence>
<dbReference type="EMBL" id="CP013140">
    <property type="protein sequence ID" value="ALN57859.1"/>
    <property type="molecule type" value="Genomic_DNA"/>
</dbReference>
<dbReference type="InterPro" id="IPR032465">
    <property type="entry name" value="ACMSD"/>
</dbReference>
<evidence type="ECO:0000313" key="3">
    <source>
        <dbReference type="Proteomes" id="UP000061569"/>
    </source>
</evidence>
<dbReference type="InterPro" id="IPR006680">
    <property type="entry name" value="Amidohydro-rel"/>
</dbReference>
<keyword evidence="2" id="KW-0378">Hydrolase</keyword>
<dbReference type="GO" id="GO:0019748">
    <property type="term" value="P:secondary metabolic process"/>
    <property type="evidence" value="ECO:0007669"/>
    <property type="project" value="TreeGrafter"/>
</dbReference>
<dbReference type="GO" id="GO:0005737">
    <property type="term" value="C:cytoplasm"/>
    <property type="evidence" value="ECO:0007669"/>
    <property type="project" value="TreeGrafter"/>
</dbReference>
<dbReference type="GO" id="GO:0016787">
    <property type="term" value="F:hydrolase activity"/>
    <property type="evidence" value="ECO:0007669"/>
    <property type="project" value="UniProtKB-KW"/>
</dbReference>
<accession>A0A0S2DHG5</accession>
<dbReference type="OrthoDB" id="8617321at2"/>
<dbReference type="RefSeq" id="WP_057947595.1">
    <property type="nucleotide sequence ID" value="NZ_CP110813.1"/>
</dbReference>
<dbReference type="KEGG" id="lez:GLE_2510"/>
<evidence type="ECO:0000313" key="2">
    <source>
        <dbReference type="EMBL" id="ALN57859.1"/>
    </source>
</evidence>
<sequence length="451" mass="50829">MKPYTLISVDGHAGLPTAQYRDYLERKHHAAFDEELEQLALLRKGFLTAGKNAKQTPLMYQAHMHRYSDPGNGEMQERIRGAWDLDVRLKELDAEGVIGEVLFPDGQGFNSFPFGGFFGEHPVPIRDPELRAAGARAHNRWLAEFCAASGGRLQGVAMIMPFDIWQAVADVRWAYAAGLRGIVLPPPDETYPPYHEAVFDPLWAVCAELGMAVHSHGGDPPKIYGQNIASQTLAILELGFFRRRILAQLMFGGVFVRHPNLRFVYTEVGIDWLPNFIELLEHVYHNDWLRMGRAPKQWLSLSPKDAWARNCAAAATAATFDEIQQARRLGFDTVMWGADYPHVEGGWPHSWDEIRQAFATVGDDDRRKMVGENAARFYRFDPQLIESLVAKIGPPAGTFVSDEAPQRPEFSVHDFTNGWVNTYGGFARNMRWSLDSPDTHPDSRPNAKRDS</sequence>
<dbReference type="InterPro" id="IPR032466">
    <property type="entry name" value="Metal_Hydrolase"/>
</dbReference>
<dbReference type="Proteomes" id="UP000061569">
    <property type="component" value="Chromosome"/>
</dbReference>
<organism evidence="2 3">
    <name type="scientific">Lysobacter enzymogenes</name>
    <dbReference type="NCBI Taxonomy" id="69"/>
    <lineage>
        <taxon>Bacteria</taxon>
        <taxon>Pseudomonadati</taxon>
        <taxon>Pseudomonadota</taxon>
        <taxon>Gammaproteobacteria</taxon>
        <taxon>Lysobacterales</taxon>
        <taxon>Lysobacteraceae</taxon>
        <taxon>Lysobacter</taxon>
    </lineage>
</organism>